<dbReference type="PANTHER" id="PTHR43757:SF15">
    <property type="entry name" value="PYRUVATE DEHYDROGENASE PHOSPHATASE REGULATORY SUBUNIT, MITOCHONDRIAL-LIKE"/>
    <property type="match status" value="1"/>
</dbReference>
<evidence type="ECO:0000259" key="5">
    <source>
        <dbReference type="Pfam" id="PF08669"/>
    </source>
</evidence>
<dbReference type="Gene3D" id="3.30.9.10">
    <property type="entry name" value="D-Amino Acid Oxidase, subunit A, domain 2"/>
    <property type="match status" value="1"/>
</dbReference>
<evidence type="ECO:0000259" key="3">
    <source>
        <dbReference type="Pfam" id="PF01266"/>
    </source>
</evidence>
<feature type="domain" description="GCVT N-terminal" evidence="4">
    <location>
        <begin position="427"/>
        <end position="703"/>
    </location>
</feature>
<dbReference type="InterPro" id="IPR013977">
    <property type="entry name" value="GcvT_C"/>
</dbReference>
<dbReference type="SUPFAM" id="SSF101790">
    <property type="entry name" value="Aminomethyltransferase beta-barrel domain"/>
    <property type="match status" value="1"/>
</dbReference>
<feature type="domain" description="FAD dependent oxidoreductase central" evidence="6">
    <location>
        <begin position="369"/>
        <end position="424"/>
    </location>
</feature>
<evidence type="ECO:0000256" key="1">
    <source>
        <dbReference type="ARBA" id="ARBA00008609"/>
    </source>
</evidence>
<dbReference type="Gene3D" id="3.30.70.1400">
    <property type="entry name" value="Aminomethyltransferase beta-barrel domains"/>
    <property type="match status" value="1"/>
</dbReference>
<feature type="domain" description="FAD dependent oxidoreductase" evidence="3">
    <location>
        <begin position="11"/>
        <end position="366"/>
    </location>
</feature>
<dbReference type="Pfam" id="PF16350">
    <property type="entry name" value="FAO_M"/>
    <property type="match status" value="1"/>
</dbReference>
<dbReference type="InterPro" id="IPR006222">
    <property type="entry name" value="GCVT_N"/>
</dbReference>
<protein>
    <submittedName>
        <fullName evidence="7">FAD-dependent oxidoreductase</fullName>
    </submittedName>
</protein>
<dbReference type="RefSeq" id="WP_153548423.1">
    <property type="nucleotide sequence ID" value="NZ_WIXK01000006.1"/>
</dbReference>
<evidence type="ECO:0000313" key="8">
    <source>
        <dbReference type="Proteomes" id="UP000436694"/>
    </source>
</evidence>
<dbReference type="SUPFAM" id="SSF103025">
    <property type="entry name" value="Folate-binding domain"/>
    <property type="match status" value="1"/>
</dbReference>
<name>A0A844AMN9_9RHOB</name>
<organism evidence="7 8">
    <name type="scientific">Tritonibacter aquimaris</name>
    <dbReference type="NCBI Taxonomy" id="2663379"/>
    <lineage>
        <taxon>Bacteria</taxon>
        <taxon>Pseudomonadati</taxon>
        <taxon>Pseudomonadota</taxon>
        <taxon>Alphaproteobacteria</taxon>
        <taxon>Rhodobacterales</taxon>
        <taxon>Paracoccaceae</taxon>
        <taxon>Tritonibacter</taxon>
    </lineage>
</organism>
<dbReference type="Pfam" id="PF01266">
    <property type="entry name" value="DAO"/>
    <property type="match status" value="1"/>
</dbReference>
<keyword evidence="8" id="KW-1185">Reference proteome</keyword>
<evidence type="ECO:0000313" key="7">
    <source>
        <dbReference type="EMBL" id="MQY43525.1"/>
    </source>
</evidence>
<dbReference type="Pfam" id="PF01571">
    <property type="entry name" value="GCV_T"/>
    <property type="match status" value="1"/>
</dbReference>
<feature type="domain" description="Aminomethyltransferase C-terminal" evidence="5">
    <location>
        <begin position="725"/>
        <end position="808"/>
    </location>
</feature>
<dbReference type="Gene3D" id="2.40.30.110">
    <property type="entry name" value="Aminomethyltransferase beta-barrel domains"/>
    <property type="match status" value="1"/>
</dbReference>
<dbReference type="Gene3D" id="3.30.1360.120">
    <property type="entry name" value="Probable tRNA modification gtpase trme, domain 1"/>
    <property type="match status" value="1"/>
</dbReference>
<evidence type="ECO:0000259" key="4">
    <source>
        <dbReference type="Pfam" id="PF01571"/>
    </source>
</evidence>
<dbReference type="AlphaFoldDB" id="A0A844AMN9"/>
<dbReference type="SUPFAM" id="SSF54373">
    <property type="entry name" value="FAD-linked reductases, C-terminal domain"/>
    <property type="match status" value="1"/>
</dbReference>
<dbReference type="Pfam" id="PF08669">
    <property type="entry name" value="GCV_T_C"/>
    <property type="match status" value="1"/>
</dbReference>
<dbReference type="InterPro" id="IPR036188">
    <property type="entry name" value="FAD/NAD-bd_sf"/>
</dbReference>
<dbReference type="PANTHER" id="PTHR43757">
    <property type="entry name" value="AMINOMETHYLTRANSFERASE"/>
    <property type="match status" value="1"/>
</dbReference>
<accession>A0A844AMN9</accession>
<dbReference type="InterPro" id="IPR027266">
    <property type="entry name" value="TrmE/GcvT-like"/>
</dbReference>
<gene>
    <name evidence="7" type="ORF">GG681_12825</name>
</gene>
<dbReference type="SUPFAM" id="SSF51905">
    <property type="entry name" value="FAD/NAD(P)-binding domain"/>
    <property type="match status" value="1"/>
</dbReference>
<dbReference type="EMBL" id="WIXK01000006">
    <property type="protein sequence ID" value="MQY43525.1"/>
    <property type="molecule type" value="Genomic_DNA"/>
</dbReference>
<proteinExistence type="inferred from homology"/>
<reference evidence="7 8" key="1">
    <citation type="submission" date="2019-10" db="EMBL/GenBank/DDBJ databases">
        <title>Epibacterium sp. nov., isolated from seawater.</title>
        <authorList>
            <person name="Zhang X."/>
            <person name="Li N."/>
        </authorList>
    </citation>
    <scope>NUCLEOTIDE SEQUENCE [LARGE SCALE GENOMIC DNA]</scope>
    <source>
        <strain evidence="7 8">SM1969</strain>
    </source>
</reference>
<dbReference type="InterPro" id="IPR032503">
    <property type="entry name" value="FAO_M"/>
</dbReference>
<comment type="similarity">
    <text evidence="1">Belongs to the GcvT family.</text>
</comment>
<comment type="caution">
    <text evidence="7">The sequence shown here is derived from an EMBL/GenBank/DDBJ whole genome shotgun (WGS) entry which is preliminary data.</text>
</comment>
<evidence type="ECO:0000259" key="6">
    <source>
        <dbReference type="Pfam" id="PF16350"/>
    </source>
</evidence>
<sequence length="819" mass="90777">MSKQLPSQATVVIIGGGIHGCSVAYHLAKQGLTDVVLLERKQLTSGTTWHAAGLVGQLQGSHATTAFAKYGIELLQEIEAETGQNPGYRPSGSISIAVNDERMAELKRKADFAKLFGIEAHYMETAEIKERWPLMNADGVLGGIHMPSDGSANPVDLTTALAKGARMHGAKIFEYTKVEEVLTEGGKAVGVRTDQGTIRADYVVNCGGMWARELGRQNGVGVPLHACEHYYLVTEAIDNLPSDLPVLRSYCDGTYWKEDAGKLLFGFAHFQAKPWGMKGISESFEYDSLPFVEDDVMEVLELAMNRVPLLQETGIRTFFNGPESYSYDGRFILGQAPDISNYFVLGGVNSTGIQSGSGAGRALAQWIIDGHPPIDLSEMDPKRCEEFQARDPYLQERCPETLVLTYAMHWPNRQRESARNLRRSPFYHPMKALGACYAEAQGWERPGWFAPEGVEPKYEYSFGRQNWFAHVQEEQKAAREAVAMIDYTMLGKLMVEGTDAESFLQRVCTNNMAMKTGRVAYTLMLNERGGIESDVTVARHGDDSFMVMSSISHTRRDYLHLRDLIQPGEDVRLRDATPAYGVLGIMGPKSRDLLQRVSGIDASNEAFPFNSLQHFHIGHAPVFAQRLSYSGEMGWEIFITPDFAEHVFEVLMQAGQQDDLRLIGGEALNALRLEKGFVHWGHEMAYTEAPHQLGMEFVCKTKKPIPFIGRDAYLARKAENKGPFLCSVKLRDPEPLLHHNEPVLRDGKIVGYVTAGAWGQNLGAAVGLCLLNLPDGETDKNRVEAGRFTVLVEGQSYEADVSLSPFYDPDSKRMLTGAD</sequence>
<dbReference type="Proteomes" id="UP000436694">
    <property type="component" value="Unassembled WGS sequence"/>
</dbReference>
<dbReference type="InterPro" id="IPR006076">
    <property type="entry name" value="FAD-dep_OxRdtase"/>
</dbReference>
<dbReference type="InterPro" id="IPR029043">
    <property type="entry name" value="GcvT/YgfZ_C"/>
</dbReference>
<dbReference type="InterPro" id="IPR028896">
    <property type="entry name" value="GcvT/YgfZ/DmdA"/>
</dbReference>
<evidence type="ECO:0000256" key="2">
    <source>
        <dbReference type="ARBA" id="ARBA00023002"/>
    </source>
</evidence>
<keyword evidence="2" id="KW-0560">Oxidoreductase</keyword>
<dbReference type="Gene3D" id="3.50.50.60">
    <property type="entry name" value="FAD/NAD(P)-binding domain"/>
    <property type="match status" value="1"/>
</dbReference>
<dbReference type="GO" id="GO:0016491">
    <property type="term" value="F:oxidoreductase activity"/>
    <property type="evidence" value="ECO:0007669"/>
    <property type="project" value="UniProtKB-KW"/>
</dbReference>